<evidence type="ECO:0000313" key="2">
    <source>
        <dbReference type="EMBL" id="TGJ86126.1"/>
    </source>
</evidence>
<dbReference type="AlphaFoldDB" id="A0A4Z0Z9K1"/>
<comment type="caution">
    <text evidence="2">The sequence shown here is derived from an EMBL/GenBank/DDBJ whole genome shotgun (WGS) entry which is preliminary data.</text>
</comment>
<feature type="region of interest" description="Disordered" evidence="1">
    <location>
        <begin position="114"/>
        <end position="152"/>
    </location>
</feature>
<proteinExistence type="predicted"/>
<gene>
    <name evidence="2" type="ORF">E0Z10_g2671</name>
</gene>
<accession>A0A4Z0Z9K1</accession>
<evidence type="ECO:0000256" key="1">
    <source>
        <dbReference type="SAM" id="MobiDB-lite"/>
    </source>
</evidence>
<keyword evidence="3" id="KW-1185">Reference proteome</keyword>
<sequence>MDGMLYIPPHRRANRQSIPPPTAATTNNNHNSNGNSANNDCPPPLQPRGATEPKNQPLQTQALSEAAFYADSVTEWGDCWTAEMRRRARAGEFGAPGDVLVDGRYWVSRRNLEEMQRSSGQETAQSAEEIRNGNAPEQPRDIQREARLFQQR</sequence>
<name>A0A4Z0Z9K1_9PEZI</name>
<dbReference type="Proteomes" id="UP000297716">
    <property type="component" value="Unassembled WGS sequence"/>
</dbReference>
<feature type="region of interest" description="Disordered" evidence="1">
    <location>
        <begin position="1"/>
        <end position="58"/>
    </location>
</feature>
<protein>
    <submittedName>
        <fullName evidence="2">Uncharacterized protein</fullName>
    </submittedName>
</protein>
<organism evidence="2 3">
    <name type="scientific">Xylaria hypoxylon</name>
    <dbReference type="NCBI Taxonomy" id="37992"/>
    <lineage>
        <taxon>Eukaryota</taxon>
        <taxon>Fungi</taxon>
        <taxon>Dikarya</taxon>
        <taxon>Ascomycota</taxon>
        <taxon>Pezizomycotina</taxon>
        <taxon>Sordariomycetes</taxon>
        <taxon>Xylariomycetidae</taxon>
        <taxon>Xylariales</taxon>
        <taxon>Xylariaceae</taxon>
        <taxon>Xylaria</taxon>
    </lineage>
</organism>
<dbReference type="EMBL" id="SKBN01000033">
    <property type="protein sequence ID" value="TGJ86126.1"/>
    <property type="molecule type" value="Genomic_DNA"/>
</dbReference>
<reference evidence="2 3" key="1">
    <citation type="submission" date="2019-03" db="EMBL/GenBank/DDBJ databases">
        <title>Draft genome sequence of Xylaria hypoxylon DSM 108379, a ubiquitous saprotrophic-parasitic fungi on hardwood.</title>
        <authorList>
            <person name="Buettner E."/>
            <person name="Leonhardt S."/>
            <person name="Gebauer A.M."/>
            <person name="Liers C."/>
            <person name="Hofrichter M."/>
            <person name="Kellner H."/>
        </authorList>
    </citation>
    <scope>NUCLEOTIDE SEQUENCE [LARGE SCALE GENOMIC DNA]</scope>
    <source>
        <strain evidence="2 3">DSM 108379</strain>
    </source>
</reference>
<feature type="compositionally biased region" description="Polar residues" evidence="1">
    <location>
        <begin position="117"/>
        <end position="126"/>
    </location>
</feature>
<feature type="compositionally biased region" description="Low complexity" evidence="1">
    <location>
        <begin position="23"/>
        <end position="39"/>
    </location>
</feature>
<evidence type="ECO:0000313" key="3">
    <source>
        <dbReference type="Proteomes" id="UP000297716"/>
    </source>
</evidence>
<feature type="compositionally biased region" description="Basic and acidic residues" evidence="1">
    <location>
        <begin position="138"/>
        <end position="152"/>
    </location>
</feature>